<gene>
    <name evidence="1" type="ORF">P9989_20330</name>
</gene>
<name>A0ABY8J108_9BACI</name>
<organism evidence="1 2">
    <name type="scientific">Halobacillus naozhouensis</name>
    <dbReference type="NCBI Taxonomy" id="554880"/>
    <lineage>
        <taxon>Bacteria</taxon>
        <taxon>Bacillati</taxon>
        <taxon>Bacillota</taxon>
        <taxon>Bacilli</taxon>
        <taxon>Bacillales</taxon>
        <taxon>Bacillaceae</taxon>
        <taxon>Halobacillus</taxon>
    </lineage>
</organism>
<protein>
    <recommendedName>
        <fullName evidence="3">Carbonic anhydrase</fullName>
    </recommendedName>
</protein>
<keyword evidence="2" id="KW-1185">Reference proteome</keyword>
<evidence type="ECO:0008006" key="3">
    <source>
        <dbReference type="Google" id="ProtNLM"/>
    </source>
</evidence>
<dbReference type="SUPFAM" id="SSF53056">
    <property type="entry name" value="beta-carbonic anhydrase, cab"/>
    <property type="match status" value="1"/>
</dbReference>
<evidence type="ECO:0000313" key="2">
    <source>
        <dbReference type="Proteomes" id="UP001221597"/>
    </source>
</evidence>
<dbReference type="Proteomes" id="UP001221597">
    <property type="component" value="Chromosome"/>
</dbReference>
<proteinExistence type="predicted"/>
<dbReference type="EMBL" id="CP121671">
    <property type="protein sequence ID" value="WFT74666.1"/>
    <property type="molecule type" value="Genomic_DNA"/>
</dbReference>
<reference evidence="1 2" key="1">
    <citation type="submission" date="2023-04" db="EMBL/GenBank/DDBJ databases">
        <title>Genome sequence of Halobacillus naozhouensis KACC 21980.</title>
        <authorList>
            <person name="Kim S."/>
            <person name="Heo J."/>
            <person name="Kwon S.-W."/>
        </authorList>
    </citation>
    <scope>NUCLEOTIDE SEQUENCE [LARGE SCALE GENOMIC DNA]</scope>
    <source>
        <strain evidence="1 2">KCTC 13234</strain>
    </source>
</reference>
<dbReference type="RefSeq" id="WP_283076662.1">
    <property type="nucleotide sequence ID" value="NZ_CP121671.1"/>
</dbReference>
<evidence type="ECO:0000313" key="1">
    <source>
        <dbReference type="EMBL" id="WFT74666.1"/>
    </source>
</evidence>
<accession>A0ABY8J108</accession>
<dbReference type="Pfam" id="PF20393">
    <property type="entry name" value="Pro_CA_2"/>
    <property type="match status" value="1"/>
</dbReference>
<sequence>MTDSKFATAINCMDGRVQQPVFHWMKGKFSVDYIDMITEAGPNKVLLEGTEREIESIKSRVQVSYEAHGSEVVAIVGHYGCAGNPVPKDELLSQIEKSVEKIKGWELEVKVLGLYVNNNWEVEVVTE</sequence>
<dbReference type="InterPro" id="IPR046871">
    <property type="entry name" value="Pro_CA_2"/>
</dbReference>
<dbReference type="InterPro" id="IPR036874">
    <property type="entry name" value="Carbonic_anhydrase_sf"/>
</dbReference>